<evidence type="ECO:0000313" key="3">
    <source>
        <dbReference type="Proteomes" id="UP000784294"/>
    </source>
</evidence>
<dbReference type="Proteomes" id="UP000784294">
    <property type="component" value="Unassembled WGS sequence"/>
</dbReference>
<evidence type="ECO:0000313" key="2">
    <source>
        <dbReference type="EMBL" id="VEL06925.1"/>
    </source>
</evidence>
<reference evidence="2" key="1">
    <citation type="submission" date="2018-11" db="EMBL/GenBank/DDBJ databases">
        <authorList>
            <consortium name="Pathogen Informatics"/>
        </authorList>
    </citation>
    <scope>NUCLEOTIDE SEQUENCE</scope>
</reference>
<accession>A0A3S4ZTT9</accession>
<sequence>MHKLKPDPPDDNSPGHLLLHSVLTTVESLFMVCALTALRGLRNPGLWRQQDTEEDKEGAIAKRRKNRMLHMHESDGAEATKKLYWEISISLLFVYVVLYLCLFKGVKWLGKSIPSRVVSLIKHVLLEQIVEACCLSSRVLELFGQNAEFRWPPPLLCACLCPCYSFIVSVLPPALPVQYLSSYYLSPIPVAEAYPGQYAQFFIPEFYIR</sequence>
<name>A0A3S4ZTT9_9PLAT</name>
<gene>
    <name evidence="2" type="ORF">PXEA_LOCUS365</name>
</gene>
<dbReference type="AlphaFoldDB" id="A0A3S4ZTT9"/>
<organism evidence="2 3">
    <name type="scientific">Protopolystoma xenopodis</name>
    <dbReference type="NCBI Taxonomy" id="117903"/>
    <lineage>
        <taxon>Eukaryota</taxon>
        <taxon>Metazoa</taxon>
        <taxon>Spiralia</taxon>
        <taxon>Lophotrochozoa</taxon>
        <taxon>Platyhelminthes</taxon>
        <taxon>Monogenea</taxon>
        <taxon>Polyopisthocotylea</taxon>
        <taxon>Polystomatidea</taxon>
        <taxon>Polystomatidae</taxon>
        <taxon>Protopolystoma</taxon>
    </lineage>
</organism>
<keyword evidence="1" id="KW-0812">Transmembrane</keyword>
<evidence type="ECO:0000256" key="1">
    <source>
        <dbReference type="SAM" id="Phobius"/>
    </source>
</evidence>
<dbReference type="EMBL" id="CAAALY010000650">
    <property type="protein sequence ID" value="VEL06925.1"/>
    <property type="molecule type" value="Genomic_DNA"/>
</dbReference>
<feature type="transmembrane region" description="Helical" evidence="1">
    <location>
        <begin position="83"/>
        <end position="106"/>
    </location>
</feature>
<keyword evidence="1" id="KW-1133">Transmembrane helix</keyword>
<keyword evidence="1" id="KW-0472">Membrane</keyword>
<protein>
    <submittedName>
        <fullName evidence="2">Uncharacterized protein</fullName>
    </submittedName>
</protein>
<comment type="caution">
    <text evidence="2">The sequence shown here is derived from an EMBL/GenBank/DDBJ whole genome shotgun (WGS) entry which is preliminary data.</text>
</comment>
<keyword evidence="3" id="KW-1185">Reference proteome</keyword>
<proteinExistence type="predicted"/>